<dbReference type="InterPro" id="IPR047127">
    <property type="entry name" value="MutT-like"/>
</dbReference>
<dbReference type="GO" id="GO:0006281">
    <property type="term" value="P:DNA repair"/>
    <property type="evidence" value="ECO:0007669"/>
    <property type="project" value="UniProtKB-KW"/>
</dbReference>
<comment type="caution">
    <text evidence="19">The sequence shown here is derived from an EMBL/GenBank/DDBJ whole genome shotgun (WGS) entry which is preliminary data.</text>
</comment>
<dbReference type="Pfam" id="PF00293">
    <property type="entry name" value="NUDIX"/>
    <property type="match status" value="1"/>
</dbReference>
<dbReference type="PRINTS" id="PR00502">
    <property type="entry name" value="NUDIXFAMILY"/>
</dbReference>
<dbReference type="SUPFAM" id="SSF55811">
    <property type="entry name" value="Nudix"/>
    <property type="match status" value="1"/>
</dbReference>
<dbReference type="InterPro" id="IPR015797">
    <property type="entry name" value="NUDIX_hydrolase-like_dom_sf"/>
</dbReference>
<evidence type="ECO:0000313" key="19">
    <source>
        <dbReference type="EMBL" id="MBH0113750.1"/>
    </source>
</evidence>
<dbReference type="EMBL" id="JADZGI010000001">
    <property type="protein sequence ID" value="MBH0113750.1"/>
    <property type="molecule type" value="Genomic_DNA"/>
</dbReference>
<evidence type="ECO:0000256" key="1">
    <source>
        <dbReference type="ARBA" id="ARBA00001946"/>
    </source>
</evidence>
<dbReference type="CDD" id="cd03425">
    <property type="entry name" value="NUDIX_MutT_NudA_like"/>
    <property type="match status" value="1"/>
</dbReference>
<accession>A0A931HCY0</accession>
<dbReference type="GO" id="GO:0044716">
    <property type="term" value="F:8-oxo-GDP phosphatase activity"/>
    <property type="evidence" value="ECO:0007669"/>
    <property type="project" value="TreeGrafter"/>
</dbReference>
<keyword evidence="4" id="KW-0235">DNA replication</keyword>
<dbReference type="PANTHER" id="PTHR47707">
    <property type="entry name" value="8-OXO-DGTP DIPHOSPHATASE"/>
    <property type="match status" value="1"/>
</dbReference>
<evidence type="ECO:0000256" key="16">
    <source>
        <dbReference type="ARBA" id="ARBA00042798"/>
    </source>
</evidence>
<dbReference type="PROSITE" id="PS00893">
    <property type="entry name" value="NUDIX_BOX"/>
    <property type="match status" value="1"/>
</dbReference>
<comment type="catalytic activity">
    <reaction evidence="10">
        <text>8-oxo-dGTP + H2O = 8-oxo-dGMP + diphosphate + H(+)</text>
        <dbReference type="Rhea" id="RHEA:31575"/>
        <dbReference type="ChEBI" id="CHEBI:15377"/>
        <dbReference type="ChEBI" id="CHEBI:15378"/>
        <dbReference type="ChEBI" id="CHEBI:33019"/>
        <dbReference type="ChEBI" id="CHEBI:63224"/>
        <dbReference type="ChEBI" id="CHEBI:77896"/>
        <dbReference type="EC" id="3.6.1.55"/>
    </reaction>
</comment>
<evidence type="ECO:0000259" key="18">
    <source>
        <dbReference type="PROSITE" id="PS51462"/>
    </source>
</evidence>
<comment type="catalytic activity">
    <reaction evidence="11">
        <text>8-oxo-GTP + H2O = 8-oxo-GMP + diphosphate + H(+)</text>
        <dbReference type="Rhea" id="RHEA:67616"/>
        <dbReference type="ChEBI" id="CHEBI:15377"/>
        <dbReference type="ChEBI" id="CHEBI:15378"/>
        <dbReference type="ChEBI" id="CHEBI:33019"/>
        <dbReference type="ChEBI" id="CHEBI:143553"/>
        <dbReference type="ChEBI" id="CHEBI:145694"/>
    </reaction>
</comment>
<keyword evidence="8" id="KW-0460">Magnesium</keyword>
<dbReference type="GO" id="GO:0035539">
    <property type="term" value="F:8-oxo-7,8-dihydrodeoxyguanosine triphosphate pyrophosphatase activity"/>
    <property type="evidence" value="ECO:0007669"/>
    <property type="project" value="UniProtKB-EC"/>
</dbReference>
<keyword evidence="20" id="KW-1185">Reference proteome</keyword>
<feature type="domain" description="Nudix hydrolase" evidence="18">
    <location>
        <begin position="1"/>
        <end position="140"/>
    </location>
</feature>
<evidence type="ECO:0000256" key="3">
    <source>
        <dbReference type="ARBA" id="ARBA00022457"/>
    </source>
</evidence>
<evidence type="ECO:0000256" key="2">
    <source>
        <dbReference type="ARBA" id="ARBA00005582"/>
    </source>
</evidence>
<gene>
    <name evidence="19" type="ORF">I5E68_12420</name>
</gene>
<name>A0A931HCY0_9SPHN</name>
<evidence type="ECO:0000313" key="20">
    <source>
        <dbReference type="Proteomes" id="UP000617634"/>
    </source>
</evidence>
<dbReference type="PROSITE" id="PS51462">
    <property type="entry name" value="NUDIX"/>
    <property type="match status" value="1"/>
</dbReference>
<comment type="similarity">
    <text evidence="2 17">Belongs to the Nudix hydrolase family.</text>
</comment>
<dbReference type="PANTHER" id="PTHR47707:SF1">
    <property type="entry name" value="NUDIX HYDROLASE FAMILY PROTEIN"/>
    <property type="match status" value="1"/>
</dbReference>
<protein>
    <recommendedName>
        <fullName evidence="13">8-oxo-dGTP diphosphatase</fullName>
        <ecNumber evidence="12">3.6.1.55</ecNumber>
    </recommendedName>
    <alternativeName>
        <fullName evidence="16">7,8-dihydro-8-oxoguanine-triphosphatase</fullName>
    </alternativeName>
    <alternativeName>
        <fullName evidence="15">Mutator protein MutT</fullName>
    </alternativeName>
    <alternativeName>
        <fullName evidence="14">dGTP pyrophosphohydrolase</fullName>
    </alternativeName>
</protein>
<keyword evidence="6" id="KW-0227">DNA damage</keyword>
<dbReference type="Gene3D" id="3.90.79.10">
    <property type="entry name" value="Nucleoside Triphosphate Pyrophosphohydrolase"/>
    <property type="match status" value="1"/>
</dbReference>
<evidence type="ECO:0000256" key="6">
    <source>
        <dbReference type="ARBA" id="ARBA00022763"/>
    </source>
</evidence>
<keyword evidence="9" id="KW-0234">DNA repair</keyword>
<proteinExistence type="inferred from homology"/>
<evidence type="ECO:0000256" key="12">
    <source>
        <dbReference type="ARBA" id="ARBA00038905"/>
    </source>
</evidence>
<reference evidence="19" key="1">
    <citation type="submission" date="2020-11" db="EMBL/GenBank/DDBJ databases">
        <title>Novosphingobium aureum sp. nov., a marine bacterium isolated from sediment of a salt flat.</title>
        <authorList>
            <person name="Yoo Y."/>
            <person name="Kim J.-J."/>
        </authorList>
    </citation>
    <scope>NUCLEOTIDE SEQUENCE</scope>
    <source>
        <strain evidence="19">YJ-S2-02</strain>
    </source>
</reference>
<evidence type="ECO:0000256" key="14">
    <source>
        <dbReference type="ARBA" id="ARBA00041592"/>
    </source>
</evidence>
<dbReference type="InterPro" id="IPR000086">
    <property type="entry name" value="NUDIX_hydrolase_dom"/>
</dbReference>
<evidence type="ECO:0000256" key="8">
    <source>
        <dbReference type="ARBA" id="ARBA00022842"/>
    </source>
</evidence>
<dbReference type="InterPro" id="IPR020084">
    <property type="entry name" value="NUDIX_hydrolase_CS"/>
</dbReference>
<dbReference type="GO" id="GO:0046872">
    <property type="term" value="F:metal ion binding"/>
    <property type="evidence" value="ECO:0007669"/>
    <property type="project" value="UniProtKB-KW"/>
</dbReference>
<evidence type="ECO:0000256" key="5">
    <source>
        <dbReference type="ARBA" id="ARBA00022723"/>
    </source>
</evidence>
<evidence type="ECO:0000256" key="10">
    <source>
        <dbReference type="ARBA" id="ARBA00035861"/>
    </source>
</evidence>
<dbReference type="InterPro" id="IPR020476">
    <property type="entry name" value="Nudix_hydrolase"/>
</dbReference>
<dbReference type="GO" id="GO:0044715">
    <property type="term" value="F:8-oxo-dGDP phosphatase activity"/>
    <property type="evidence" value="ECO:0007669"/>
    <property type="project" value="TreeGrafter"/>
</dbReference>
<keyword evidence="3" id="KW-0515">Mutator protein</keyword>
<organism evidence="19 20">
    <name type="scientific">Novosphingobium aureum</name>
    <dbReference type="NCBI Taxonomy" id="2792964"/>
    <lineage>
        <taxon>Bacteria</taxon>
        <taxon>Pseudomonadati</taxon>
        <taxon>Pseudomonadota</taxon>
        <taxon>Alphaproteobacteria</taxon>
        <taxon>Sphingomonadales</taxon>
        <taxon>Sphingomonadaceae</taxon>
        <taxon>Novosphingobium</taxon>
    </lineage>
</organism>
<evidence type="ECO:0000256" key="11">
    <source>
        <dbReference type="ARBA" id="ARBA00036904"/>
    </source>
</evidence>
<keyword evidence="7 17" id="KW-0378">Hydrolase</keyword>
<dbReference type="GO" id="GO:0006260">
    <property type="term" value="P:DNA replication"/>
    <property type="evidence" value="ECO:0007669"/>
    <property type="project" value="UniProtKB-KW"/>
</dbReference>
<evidence type="ECO:0000256" key="9">
    <source>
        <dbReference type="ARBA" id="ARBA00023204"/>
    </source>
</evidence>
<dbReference type="AlphaFoldDB" id="A0A931HCY0"/>
<dbReference type="GO" id="GO:0008413">
    <property type="term" value="F:8-oxo-7,8-dihydroguanosine triphosphate pyrophosphatase activity"/>
    <property type="evidence" value="ECO:0007669"/>
    <property type="project" value="TreeGrafter"/>
</dbReference>
<evidence type="ECO:0000256" key="15">
    <source>
        <dbReference type="ARBA" id="ARBA00041979"/>
    </source>
</evidence>
<sequence>MLVVAVALVAPSGQVLMQRRPQEAMHGGLWEFPGGKLEAGETPREAAVREIKEELGLVIEPGDLHAVGFAEARLEATPDAGGQGAQASGRPIVILLHACTRWRGEARALEGAQIDWYRPEALAGLEMPPLDYPLAKALLRDLPGLASGI</sequence>
<dbReference type="EC" id="3.6.1.55" evidence="12"/>
<dbReference type="Proteomes" id="UP000617634">
    <property type="component" value="Unassembled WGS sequence"/>
</dbReference>
<evidence type="ECO:0000256" key="7">
    <source>
        <dbReference type="ARBA" id="ARBA00022801"/>
    </source>
</evidence>
<evidence type="ECO:0000256" key="17">
    <source>
        <dbReference type="RuleBase" id="RU003476"/>
    </source>
</evidence>
<evidence type="ECO:0000256" key="4">
    <source>
        <dbReference type="ARBA" id="ARBA00022705"/>
    </source>
</evidence>
<comment type="cofactor">
    <cofactor evidence="1">
        <name>Mg(2+)</name>
        <dbReference type="ChEBI" id="CHEBI:18420"/>
    </cofactor>
</comment>
<evidence type="ECO:0000256" key="13">
    <source>
        <dbReference type="ARBA" id="ARBA00040794"/>
    </source>
</evidence>
<keyword evidence="5" id="KW-0479">Metal-binding</keyword>